<keyword evidence="7" id="KW-1185">Reference proteome</keyword>
<proteinExistence type="inferred from homology"/>
<protein>
    <recommendedName>
        <fullName evidence="5 6">Ribonuclease P/MRP protein subunit POP5</fullName>
    </recommendedName>
</protein>
<dbReference type="RefSeq" id="XP_026494819.1">
    <property type="nucleotide sequence ID" value="XM_026639034.2"/>
</dbReference>
<evidence type="ECO:0000256" key="6">
    <source>
        <dbReference type="PIRNR" id="PIRNR023803"/>
    </source>
</evidence>
<evidence type="ECO:0000313" key="8">
    <source>
        <dbReference type="RefSeq" id="XP_026494819.1"/>
    </source>
</evidence>
<dbReference type="InterPro" id="IPR038085">
    <property type="entry name" value="Rnp2-like_sf"/>
</dbReference>
<dbReference type="OrthoDB" id="277888at2759"/>
<evidence type="ECO:0000256" key="3">
    <source>
        <dbReference type="ARBA" id="ARBA00022694"/>
    </source>
</evidence>
<dbReference type="GO" id="GO:0006364">
    <property type="term" value="P:rRNA processing"/>
    <property type="evidence" value="ECO:0007669"/>
    <property type="project" value="UniProtKB-KW"/>
</dbReference>
<dbReference type="CTD" id="51367"/>
<dbReference type="GO" id="GO:0005730">
    <property type="term" value="C:nucleolus"/>
    <property type="evidence" value="ECO:0007669"/>
    <property type="project" value="UniProtKB-SubCell"/>
</dbReference>
<evidence type="ECO:0000256" key="2">
    <source>
        <dbReference type="ARBA" id="ARBA00022552"/>
    </source>
</evidence>
<dbReference type="PANTHER" id="PTHR48414">
    <property type="entry name" value="POP5 HOMOLOG, RIBONUCLEASE P_MRP SUBUNIT"/>
    <property type="match status" value="1"/>
</dbReference>
<dbReference type="AlphaFoldDB" id="A0A8B8ICM8"/>
<organism evidence="7 8">
    <name type="scientific">Vanessa tameamea</name>
    <name type="common">Kamehameha butterfly</name>
    <dbReference type="NCBI Taxonomy" id="334116"/>
    <lineage>
        <taxon>Eukaryota</taxon>
        <taxon>Metazoa</taxon>
        <taxon>Ecdysozoa</taxon>
        <taxon>Arthropoda</taxon>
        <taxon>Hexapoda</taxon>
        <taxon>Insecta</taxon>
        <taxon>Pterygota</taxon>
        <taxon>Neoptera</taxon>
        <taxon>Endopterygota</taxon>
        <taxon>Lepidoptera</taxon>
        <taxon>Glossata</taxon>
        <taxon>Ditrysia</taxon>
        <taxon>Papilionoidea</taxon>
        <taxon>Nymphalidae</taxon>
        <taxon>Nymphalinae</taxon>
        <taxon>Vanessa</taxon>
    </lineage>
</organism>
<evidence type="ECO:0000256" key="5">
    <source>
        <dbReference type="ARBA" id="ARBA00044198"/>
    </source>
</evidence>
<comment type="function">
    <text evidence="6">Component of ribonuclease P, a protein complex that generates mature tRNA molecules by cleaving their 5'-ends.</text>
</comment>
<dbReference type="GO" id="GO:0001682">
    <property type="term" value="P:tRNA 5'-leader removal"/>
    <property type="evidence" value="ECO:0007669"/>
    <property type="project" value="InterPro"/>
</dbReference>
<reference evidence="8" key="1">
    <citation type="submission" date="2025-08" db="UniProtKB">
        <authorList>
            <consortium name="RefSeq"/>
        </authorList>
    </citation>
    <scope>IDENTIFICATION</scope>
    <source>
        <tissue evidence="8">Whole body</tissue>
    </source>
</reference>
<dbReference type="InterPro" id="IPR016819">
    <property type="entry name" value="RNase_P/MRP_POP5"/>
</dbReference>
<keyword evidence="4 6" id="KW-0539">Nucleus</keyword>
<name>A0A8B8ICM8_VANTA</name>
<keyword evidence="2" id="KW-0698">rRNA processing</keyword>
<accession>A0A8B8ICM8</accession>
<evidence type="ECO:0000313" key="7">
    <source>
        <dbReference type="Proteomes" id="UP001652626"/>
    </source>
</evidence>
<dbReference type="OMA" id="HCFLFIR"/>
<dbReference type="SUPFAM" id="SSF160350">
    <property type="entry name" value="Rnp2-like"/>
    <property type="match status" value="1"/>
</dbReference>
<sequence>MVRFKNRYITVEIVSPTVPEYKALSLKSKLFNDMIFEKIQQLHGDFGVAAVKNGFLTKYCNENTRIAIIRSRHGPHRFVTSSLPFITRIGKLEVSLKTLHVGATLKHSFKFIQKHQRLYLENMWSKLRTDEERNAFEVAVKDFTKTDISLNIERIAYFIFLF</sequence>
<evidence type="ECO:0000256" key="1">
    <source>
        <dbReference type="ARBA" id="ARBA00010800"/>
    </source>
</evidence>
<dbReference type="Gene3D" id="3.30.70.3250">
    <property type="entry name" value="Ribonuclease P, Pop5 subunit"/>
    <property type="match status" value="1"/>
</dbReference>
<dbReference type="GO" id="GO:0030677">
    <property type="term" value="C:ribonuclease P complex"/>
    <property type="evidence" value="ECO:0007669"/>
    <property type="project" value="InterPro"/>
</dbReference>
<dbReference type="GeneID" id="113399791"/>
<dbReference type="Proteomes" id="UP001652626">
    <property type="component" value="Chromosome 8"/>
</dbReference>
<comment type="subcellular location">
    <subcellularLocation>
        <location evidence="6">Nucleus</location>
        <location evidence="6">Nucleolus</location>
    </subcellularLocation>
</comment>
<dbReference type="GO" id="GO:0033204">
    <property type="term" value="F:ribonuclease P RNA binding"/>
    <property type="evidence" value="ECO:0007669"/>
    <property type="project" value="InterPro"/>
</dbReference>
<comment type="similarity">
    <text evidence="1 6">Belongs to the eukaryotic/archaeal RNase P protein component 2 family.</text>
</comment>
<evidence type="ECO:0000256" key="4">
    <source>
        <dbReference type="ARBA" id="ARBA00023242"/>
    </source>
</evidence>
<gene>
    <name evidence="8" type="primary">LOC113399791</name>
</gene>
<keyword evidence="3 6" id="KW-0819">tRNA processing</keyword>
<dbReference type="PIRSF" id="PIRSF023803">
    <property type="entry name" value="Ribonuclease_P_prd"/>
    <property type="match status" value="1"/>
</dbReference>
<dbReference type="InterPro" id="IPR002759">
    <property type="entry name" value="Pop5/Rpp14/Rnp2-like"/>
</dbReference>
<dbReference type="Pfam" id="PF01900">
    <property type="entry name" value="RNase_P_Rpp14"/>
    <property type="match status" value="1"/>
</dbReference>
<dbReference type="PANTHER" id="PTHR48414:SF1">
    <property type="entry name" value="POP5 HOMOLOG, RIBONUCLEASE P_MRP SUBUNIT"/>
    <property type="match status" value="1"/>
</dbReference>